<dbReference type="EMBL" id="JABFJW010000074">
    <property type="protein sequence ID" value="NOK09770.1"/>
    <property type="molecule type" value="Genomic_DNA"/>
</dbReference>
<comment type="caution">
    <text evidence="2">The sequence shown here is derived from an EMBL/GenBank/DDBJ whole genome shotgun (WGS) entry which is preliminary data.</text>
</comment>
<organism evidence="2 3">
    <name type="scientific">Corallococcus exercitus</name>
    <dbReference type="NCBI Taxonomy" id="2316736"/>
    <lineage>
        <taxon>Bacteria</taxon>
        <taxon>Pseudomonadati</taxon>
        <taxon>Myxococcota</taxon>
        <taxon>Myxococcia</taxon>
        <taxon>Myxococcales</taxon>
        <taxon>Cystobacterineae</taxon>
        <taxon>Myxococcaceae</taxon>
        <taxon>Corallococcus</taxon>
    </lineage>
</organism>
<reference evidence="2 3" key="1">
    <citation type="submission" date="2020-05" db="EMBL/GenBank/DDBJ databases">
        <authorList>
            <person name="Whitworth D."/>
        </authorList>
    </citation>
    <scope>NUCLEOTIDE SEQUENCE [LARGE SCALE GENOMIC DNA]</scope>
    <source>
        <strain evidence="2 3">CA046A</strain>
    </source>
</reference>
<dbReference type="AlphaFoldDB" id="A0A7Y4JRD0"/>
<dbReference type="Proteomes" id="UP000528460">
    <property type="component" value="Unassembled WGS sequence"/>
</dbReference>
<evidence type="ECO:0000313" key="3">
    <source>
        <dbReference type="Proteomes" id="UP000528460"/>
    </source>
</evidence>
<protein>
    <recommendedName>
        <fullName evidence="1">DUF6268 domain-containing protein</fullName>
    </recommendedName>
</protein>
<proteinExistence type="predicted"/>
<accession>A0A7Y4JRD0</accession>
<name>A0A7Y4JRD0_9BACT</name>
<evidence type="ECO:0000259" key="1">
    <source>
        <dbReference type="Pfam" id="PF19783"/>
    </source>
</evidence>
<evidence type="ECO:0000313" key="2">
    <source>
        <dbReference type="EMBL" id="NOK09770.1"/>
    </source>
</evidence>
<feature type="domain" description="DUF6268" evidence="1">
    <location>
        <begin position="107"/>
        <end position="289"/>
    </location>
</feature>
<sequence length="327" mass="35814">MHMDLRRAVRWRLRAMAPVLGCWTVALVLAVGGRAVAQTQADRLYLGIGVSGGGSLEAGDVHVKERRSLELRVPLPPLVLGRTYLLPSVGYETRWVGADVPVAGEDAVERRFHRIQLGLTLVRPVVPRWMLVAGVTGSTRTDFRSSFDLALDTSWVAFALASHQLGDTPGFAVTFGVVALWPFDRLPVIPILNVTYNRGPYVVEVGLPRLTLLRKLGDTVELGLVGALDMQVLRTRFEPELRAVGASYLRETQVRVGPTVNVHLGRDLWLSSSVGLSLINDYALLDRQRDSLDIPGLDMGPAPYGRVVLGWRPGRPRAKAQGSRPAP</sequence>
<dbReference type="InterPro" id="IPR046235">
    <property type="entry name" value="DUF6268"/>
</dbReference>
<dbReference type="Pfam" id="PF19783">
    <property type="entry name" value="DUF6268"/>
    <property type="match status" value="1"/>
</dbReference>
<gene>
    <name evidence="2" type="ORF">HNS30_12100</name>
</gene>